<dbReference type="AlphaFoldDB" id="A0AAW3TUC6"/>
<reference evidence="1 2" key="1">
    <citation type="submission" date="2020-08" db="EMBL/GenBank/DDBJ databases">
        <title>Genomic Encyclopedia of Type Strains, Phase IV (KMG-IV): sequencing the most valuable type-strain genomes for metagenomic binning, comparative biology and taxonomic classification.</title>
        <authorList>
            <person name="Goeker M."/>
        </authorList>
    </citation>
    <scope>NUCLEOTIDE SEQUENCE [LARGE SCALE GENOMIC DNA]</scope>
    <source>
        <strain evidence="1 2">DSM 15581</strain>
    </source>
</reference>
<name>A0AAW3TUC6_9SPHN</name>
<evidence type="ECO:0000313" key="2">
    <source>
        <dbReference type="Proteomes" id="UP000528945"/>
    </source>
</evidence>
<organism evidence="1 2">
    <name type="scientific">Sphingomonas aquatilis</name>
    <dbReference type="NCBI Taxonomy" id="93063"/>
    <lineage>
        <taxon>Bacteria</taxon>
        <taxon>Pseudomonadati</taxon>
        <taxon>Pseudomonadota</taxon>
        <taxon>Alphaproteobacteria</taxon>
        <taxon>Sphingomonadales</taxon>
        <taxon>Sphingomonadaceae</taxon>
        <taxon>Sphingomonas</taxon>
    </lineage>
</organism>
<accession>A0AAW3TUC6</accession>
<keyword evidence="1" id="KW-0560">Oxidoreductase</keyword>
<dbReference type="Proteomes" id="UP000528945">
    <property type="component" value="Unassembled WGS sequence"/>
</dbReference>
<keyword evidence="1" id="KW-0503">Monooxygenase</keyword>
<dbReference type="EMBL" id="JACIDB010000004">
    <property type="protein sequence ID" value="MBB3876116.1"/>
    <property type="molecule type" value="Genomic_DNA"/>
</dbReference>
<keyword evidence="2" id="KW-1185">Reference proteome</keyword>
<protein>
    <submittedName>
        <fullName evidence="1">Quinol monooxygenase YgiN</fullName>
    </submittedName>
</protein>
<dbReference type="RefSeq" id="WP_167509701.1">
    <property type="nucleotide sequence ID" value="NZ_JACIDB010000004.1"/>
</dbReference>
<dbReference type="GO" id="GO:0004497">
    <property type="term" value="F:monooxygenase activity"/>
    <property type="evidence" value="ECO:0007669"/>
    <property type="project" value="UniProtKB-KW"/>
</dbReference>
<gene>
    <name evidence="1" type="ORF">GGR47_002362</name>
</gene>
<proteinExistence type="predicted"/>
<evidence type="ECO:0000313" key="1">
    <source>
        <dbReference type="EMBL" id="MBB3876116.1"/>
    </source>
</evidence>
<sequence>MSIFTMLDEMAQRRRREAARRALAAMVEARRNSAGIISYVKHREAAKRGRESRA</sequence>
<comment type="caution">
    <text evidence="1">The sequence shown here is derived from an EMBL/GenBank/DDBJ whole genome shotgun (WGS) entry which is preliminary data.</text>
</comment>